<accession>A0A385PXB1</accession>
<proteinExistence type="predicted"/>
<comment type="pathway">
    <text evidence="1">Amino-acid biosynthesis; L-methionine biosynthesis via salvage pathway; S-methyl-5-thio-alpha-D-ribose 1-phosphate from S-methyl-5'-thioadenosine (hydrolase route): step 1/2.</text>
</comment>
<dbReference type="InterPro" id="IPR010049">
    <property type="entry name" value="MTA_SAH_Nsdase"/>
</dbReference>
<dbReference type="EMBL" id="CP032364">
    <property type="protein sequence ID" value="AYA98616.1"/>
    <property type="molecule type" value="Genomic_DNA"/>
</dbReference>
<dbReference type="GO" id="GO:0019284">
    <property type="term" value="P:L-methionine salvage from S-adenosylmethionine"/>
    <property type="evidence" value="ECO:0007669"/>
    <property type="project" value="TreeGrafter"/>
</dbReference>
<dbReference type="OrthoDB" id="9792278at2"/>
<dbReference type="EC" id="3.2.2.9" evidence="2"/>
<sequence length="237" mass="26207">MIGIIGAMEEEISKLKEIMENKELNKIAGMEFVKGEIRGRQVTVVRSGIGKVNAAACTQILVDRFGVDIVINTGIAGSLKNEINIGDIVLSTDTVIHDMNVEGFGYKRGQVPRMDVFAFPTDDKLRSIAKEICEKELIDISVFEGRVLSGDIFVSDRATKEDLKKTFDGYCTEMEGAAIAQVAYLNDIRVLIVRAISDKADDSASMDYAEFERKAIENCVKLTTKLIETIDAPHYCQ</sequence>
<evidence type="ECO:0000256" key="5">
    <source>
        <dbReference type="ARBA" id="ARBA00023167"/>
    </source>
</evidence>
<organism evidence="6 7">
    <name type="scientific">Lachnoanaerobaculum umeaense</name>
    <dbReference type="NCBI Taxonomy" id="617123"/>
    <lineage>
        <taxon>Bacteria</taxon>
        <taxon>Bacillati</taxon>
        <taxon>Bacillota</taxon>
        <taxon>Clostridia</taxon>
        <taxon>Lachnospirales</taxon>
        <taxon>Lachnospiraceae</taxon>
        <taxon>Lachnoanaerobaculum</taxon>
    </lineage>
</organism>
<keyword evidence="7" id="KW-1185">Reference proteome</keyword>
<dbReference type="GO" id="GO:0008930">
    <property type="term" value="F:methylthioadenosine nucleosidase activity"/>
    <property type="evidence" value="ECO:0007669"/>
    <property type="project" value="InterPro"/>
</dbReference>
<dbReference type="NCBIfam" id="NF004079">
    <property type="entry name" value="PRK05584.1"/>
    <property type="match status" value="1"/>
</dbReference>
<evidence type="ECO:0000313" key="7">
    <source>
        <dbReference type="Proteomes" id="UP000265562"/>
    </source>
</evidence>
<dbReference type="NCBIfam" id="TIGR01704">
    <property type="entry name" value="MTA_SAH-Nsdase"/>
    <property type="match status" value="1"/>
</dbReference>
<reference evidence="6 7" key="1">
    <citation type="submission" date="2018-09" db="EMBL/GenBank/DDBJ databases">
        <title>Genome sequencing of Lachnoanaerobaculum umeaense DSM 23576.</title>
        <authorList>
            <person name="Kook J.-K."/>
            <person name="Park S.-N."/>
            <person name="Lim Y.K."/>
        </authorList>
    </citation>
    <scope>NUCLEOTIDE SEQUENCE [LARGE SCALE GENOMIC DNA]</scope>
    <source>
        <strain evidence="7">DSM 23576 \ CCUG 58757</strain>
    </source>
</reference>
<dbReference type="InterPro" id="IPR035994">
    <property type="entry name" value="Nucleoside_phosphorylase_sf"/>
</dbReference>
<dbReference type="KEGG" id="lua:D4A81_00965"/>
<dbReference type="GO" id="GO:0019509">
    <property type="term" value="P:L-methionine salvage from methylthioadenosine"/>
    <property type="evidence" value="ECO:0007669"/>
    <property type="project" value="UniProtKB-UniPathway"/>
</dbReference>
<dbReference type="GO" id="GO:0009164">
    <property type="term" value="P:nucleoside catabolic process"/>
    <property type="evidence" value="ECO:0007669"/>
    <property type="project" value="InterPro"/>
</dbReference>
<dbReference type="Gene3D" id="3.40.50.1580">
    <property type="entry name" value="Nucleoside phosphorylase domain"/>
    <property type="match status" value="1"/>
</dbReference>
<dbReference type="SUPFAM" id="SSF53167">
    <property type="entry name" value="Purine and uridine phosphorylases"/>
    <property type="match status" value="1"/>
</dbReference>
<evidence type="ECO:0000313" key="6">
    <source>
        <dbReference type="EMBL" id="AYA98616.1"/>
    </source>
</evidence>
<dbReference type="RefSeq" id="WP_111525066.1">
    <property type="nucleotide sequence ID" value="NZ_CP032364.1"/>
</dbReference>
<keyword evidence="4 6" id="KW-0378">Hydrolase</keyword>
<dbReference type="PANTHER" id="PTHR46832:SF1">
    <property type="entry name" value="5'-METHYLTHIOADENOSINE_S-ADENOSYLHOMOCYSTEINE NUCLEOSIDASE"/>
    <property type="match status" value="1"/>
</dbReference>
<evidence type="ECO:0000256" key="4">
    <source>
        <dbReference type="ARBA" id="ARBA00022801"/>
    </source>
</evidence>
<protein>
    <recommendedName>
        <fullName evidence="2">adenosylhomocysteine nucleosidase</fullName>
        <ecNumber evidence="2">3.2.2.9</ecNumber>
    </recommendedName>
</protein>
<name>A0A385PXB1_9FIRM</name>
<dbReference type="Proteomes" id="UP000265562">
    <property type="component" value="Chromosome"/>
</dbReference>
<dbReference type="InterPro" id="IPR000845">
    <property type="entry name" value="Nucleoside_phosphorylase_d"/>
</dbReference>
<keyword evidence="3" id="KW-0028">Amino-acid biosynthesis</keyword>
<dbReference type="PANTHER" id="PTHR46832">
    <property type="entry name" value="5'-METHYLTHIOADENOSINE/S-ADENOSYLHOMOCYSTEINE NUCLEOSIDASE"/>
    <property type="match status" value="1"/>
</dbReference>
<evidence type="ECO:0000256" key="2">
    <source>
        <dbReference type="ARBA" id="ARBA00011974"/>
    </source>
</evidence>
<dbReference type="AlphaFoldDB" id="A0A385PXB1"/>
<keyword evidence="6" id="KW-0326">Glycosidase</keyword>
<evidence type="ECO:0000256" key="3">
    <source>
        <dbReference type="ARBA" id="ARBA00022605"/>
    </source>
</evidence>
<dbReference type="GO" id="GO:0005829">
    <property type="term" value="C:cytosol"/>
    <property type="evidence" value="ECO:0007669"/>
    <property type="project" value="TreeGrafter"/>
</dbReference>
<keyword evidence="5" id="KW-0486">Methionine biosynthesis</keyword>
<dbReference type="Pfam" id="PF01048">
    <property type="entry name" value="PNP_UDP_1"/>
    <property type="match status" value="1"/>
</dbReference>
<dbReference type="CDD" id="cd09008">
    <property type="entry name" value="MTAN"/>
    <property type="match status" value="1"/>
</dbReference>
<gene>
    <name evidence="6" type="ORF">D4A81_00965</name>
</gene>
<dbReference type="GO" id="GO:0008782">
    <property type="term" value="F:adenosylhomocysteine nucleosidase activity"/>
    <property type="evidence" value="ECO:0007669"/>
    <property type="project" value="UniProtKB-EC"/>
</dbReference>
<dbReference type="UniPathway" id="UPA00904">
    <property type="reaction ID" value="UER00871"/>
</dbReference>
<evidence type="ECO:0000256" key="1">
    <source>
        <dbReference type="ARBA" id="ARBA00004945"/>
    </source>
</evidence>